<dbReference type="SUPFAM" id="SSF52540">
    <property type="entry name" value="P-loop containing nucleoside triphosphate hydrolases"/>
    <property type="match status" value="1"/>
</dbReference>
<keyword evidence="2 7" id="KW-0813">Transport</keyword>
<evidence type="ECO:0000256" key="2">
    <source>
        <dbReference type="ARBA" id="ARBA00022448"/>
    </source>
</evidence>
<dbReference type="SMART" id="SM00382">
    <property type="entry name" value="AAA"/>
    <property type="match status" value="1"/>
</dbReference>
<organism evidence="9 10">
    <name type="scientific">Jeotgalibacillus marinus</name>
    <dbReference type="NCBI Taxonomy" id="86667"/>
    <lineage>
        <taxon>Bacteria</taxon>
        <taxon>Bacillati</taxon>
        <taxon>Bacillota</taxon>
        <taxon>Bacilli</taxon>
        <taxon>Bacillales</taxon>
        <taxon>Caryophanaceae</taxon>
        <taxon>Jeotgalibacillus</taxon>
    </lineage>
</organism>
<dbReference type="InterPro" id="IPR005892">
    <property type="entry name" value="Gly-betaine_transp_ATP-bd"/>
</dbReference>
<dbReference type="InterPro" id="IPR003593">
    <property type="entry name" value="AAA+_ATPase"/>
</dbReference>
<dbReference type="GO" id="GO:0005524">
    <property type="term" value="F:ATP binding"/>
    <property type="evidence" value="ECO:0007669"/>
    <property type="project" value="UniProtKB-KW"/>
</dbReference>
<feature type="domain" description="ABC transporter" evidence="8">
    <location>
        <begin position="2"/>
        <end position="237"/>
    </location>
</feature>
<keyword evidence="7" id="KW-0997">Cell inner membrane</keyword>
<dbReference type="InterPro" id="IPR017871">
    <property type="entry name" value="ABC_transporter-like_CS"/>
</dbReference>
<keyword evidence="7" id="KW-0472">Membrane</keyword>
<comment type="catalytic activity">
    <reaction evidence="7">
        <text>a quaternary ammonium(out) + ATP + H2O = a quaternary ammonium(in) + ADP + phosphate + H(+)</text>
        <dbReference type="Rhea" id="RHEA:11036"/>
        <dbReference type="ChEBI" id="CHEBI:15377"/>
        <dbReference type="ChEBI" id="CHEBI:15378"/>
        <dbReference type="ChEBI" id="CHEBI:30616"/>
        <dbReference type="ChEBI" id="CHEBI:35267"/>
        <dbReference type="ChEBI" id="CHEBI:43474"/>
        <dbReference type="ChEBI" id="CHEBI:456216"/>
    </reaction>
</comment>
<evidence type="ECO:0000313" key="10">
    <source>
        <dbReference type="Proteomes" id="UP001556040"/>
    </source>
</evidence>
<evidence type="ECO:0000256" key="6">
    <source>
        <dbReference type="ARBA" id="ARBA00023122"/>
    </source>
</evidence>
<keyword evidence="3" id="KW-0677">Repeat</keyword>
<comment type="subunit">
    <text evidence="7">The complex is probably composed of two ATP-binding proteins, two transmembrane proteins and a solute-binding protein.</text>
</comment>
<dbReference type="NCBIfam" id="TIGR01186">
    <property type="entry name" value="proV"/>
    <property type="match status" value="1"/>
</dbReference>
<dbReference type="PANTHER" id="PTHR43117:SF4">
    <property type="entry name" value="OSMOPROTECTANT IMPORT ATP-BINDING PROTEIN OSMV"/>
    <property type="match status" value="1"/>
</dbReference>
<evidence type="ECO:0000256" key="7">
    <source>
        <dbReference type="RuleBase" id="RU369116"/>
    </source>
</evidence>
<keyword evidence="10" id="KW-1185">Reference proteome</keyword>
<comment type="similarity">
    <text evidence="1 7">Belongs to the ABC transporter superfamily.</text>
</comment>
<dbReference type="Gene3D" id="3.40.50.300">
    <property type="entry name" value="P-loop containing nucleotide triphosphate hydrolases"/>
    <property type="match status" value="1"/>
</dbReference>
<keyword evidence="7" id="KW-1003">Cell membrane</keyword>
<protein>
    <recommendedName>
        <fullName evidence="7">Quaternary amine transport ATP-binding protein</fullName>
        <ecNumber evidence="7">7.6.2.9</ecNumber>
    </recommendedName>
</protein>
<name>A0ABV3Q0Z0_9BACL</name>
<accession>A0ABV3Q0Z0</accession>
<proteinExistence type="inferred from homology"/>
<evidence type="ECO:0000259" key="8">
    <source>
        <dbReference type="PROSITE" id="PS50893"/>
    </source>
</evidence>
<keyword evidence="5 7" id="KW-0067">ATP-binding</keyword>
<keyword evidence="4 7" id="KW-0547">Nucleotide-binding</keyword>
<dbReference type="InterPro" id="IPR027417">
    <property type="entry name" value="P-loop_NTPase"/>
</dbReference>
<dbReference type="EMBL" id="JBFMIA010000002">
    <property type="protein sequence ID" value="MEW9501014.1"/>
    <property type="molecule type" value="Genomic_DNA"/>
</dbReference>
<evidence type="ECO:0000313" key="9">
    <source>
        <dbReference type="EMBL" id="MEW9501014.1"/>
    </source>
</evidence>
<evidence type="ECO:0000256" key="3">
    <source>
        <dbReference type="ARBA" id="ARBA00022737"/>
    </source>
</evidence>
<dbReference type="Pfam" id="PF00005">
    <property type="entry name" value="ABC_tran"/>
    <property type="match status" value="1"/>
</dbReference>
<evidence type="ECO:0000256" key="4">
    <source>
        <dbReference type="ARBA" id="ARBA00022741"/>
    </source>
</evidence>
<dbReference type="PROSITE" id="PS00211">
    <property type="entry name" value="ABC_TRANSPORTER_1"/>
    <property type="match status" value="1"/>
</dbReference>
<gene>
    <name evidence="9" type="ORF">AB1471_04255</name>
</gene>
<evidence type="ECO:0000256" key="1">
    <source>
        <dbReference type="ARBA" id="ARBA00005417"/>
    </source>
</evidence>
<keyword evidence="6" id="KW-0129">CBS domain</keyword>
<dbReference type="EC" id="7.6.2.9" evidence="7"/>
<reference evidence="9 10" key="1">
    <citation type="journal article" date="1979" name="Int. J. Syst. Evol. Microbiol.">
        <title>Bacillus globisporus subsp. marinus subsp. nov.</title>
        <authorList>
            <person name="Liu H."/>
        </authorList>
    </citation>
    <scope>NUCLEOTIDE SEQUENCE [LARGE SCALE GENOMIC DNA]</scope>
    <source>
        <strain evidence="9 10">DSM 1297</strain>
    </source>
</reference>
<dbReference type="PANTHER" id="PTHR43117">
    <property type="entry name" value="OSMOPROTECTANT IMPORT ATP-BINDING PROTEIN OSMV"/>
    <property type="match status" value="1"/>
</dbReference>
<comment type="subcellular location">
    <subcellularLocation>
        <location evidence="7">Cell inner membrane</location>
        <topology evidence="7">Peripheral membrane protein</topology>
    </subcellularLocation>
</comment>
<dbReference type="PROSITE" id="PS50893">
    <property type="entry name" value="ABC_TRANSPORTER_2"/>
    <property type="match status" value="1"/>
</dbReference>
<sequence length="330" mass="37499">MISFNHVTKKYNENTTAVNDVNFTVEQGKIVVLLGPSGCGKTTLLRMVNRLEPISNGEIIIDNENSMDLNAIELRRKIGYVIQSNGLFPNMTIEENVMIVPDLLGWSKKEKRERFIYLMKLIGLDAEDYRKRYPHEMSGGQQQRIGVVRALAADPPVMLMDEPFGALDPIIREKIQDEFLEIQKTVKKTILFVSHDIDEALKMADKIMLLRDGEIMQFDTPSEMLAHPKNEFVSQFFGKDRAIKSLSLHTVKNLQEVIGLARIDKSIKNTKTINVHQDLRNTLSLLMNQEADQVVVTNDQGEKMGSITIDLVQKYLHFEIKGKLSVSQKG</sequence>
<comment type="caution">
    <text evidence="9">The sequence shown here is derived from an EMBL/GenBank/DDBJ whole genome shotgun (WGS) entry which is preliminary data.</text>
</comment>
<dbReference type="RefSeq" id="WP_367778354.1">
    <property type="nucleotide sequence ID" value="NZ_JBFMIA010000002.1"/>
</dbReference>
<evidence type="ECO:0000256" key="5">
    <source>
        <dbReference type="ARBA" id="ARBA00022840"/>
    </source>
</evidence>
<dbReference type="Proteomes" id="UP001556040">
    <property type="component" value="Unassembled WGS sequence"/>
</dbReference>
<dbReference type="InterPro" id="IPR003439">
    <property type="entry name" value="ABC_transporter-like_ATP-bd"/>
</dbReference>